<proteinExistence type="predicted"/>
<feature type="transmembrane region" description="Helical" evidence="1">
    <location>
        <begin position="87"/>
        <end position="108"/>
    </location>
</feature>
<dbReference type="EMBL" id="BMRB01000004">
    <property type="protein sequence ID" value="GGS45695.1"/>
    <property type="molecule type" value="Genomic_DNA"/>
</dbReference>
<feature type="transmembrane region" description="Helical" evidence="1">
    <location>
        <begin position="20"/>
        <end position="41"/>
    </location>
</feature>
<reference evidence="2" key="1">
    <citation type="journal article" date="2014" name="Int. J. Syst. Evol. Microbiol.">
        <title>Complete genome sequence of Corynebacterium casei LMG S-19264T (=DSM 44701T), isolated from a smear-ripened cheese.</title>
        <authorList>
            <consortium name="US DOE Joint Genome Institute (JGI-PGF)"/>
            <person name="Walter F."/>
            <person name="Albersmeier A."/>
            <person name="Kalinowski J."/>
            <person name="Ruckert C."/>
        </authorList>
    </citation>
    <scope>NUCLEOTIDE SEQUENCE</scope>
    <source>
        <strain evidence="2">JCM 3276</strain>
    </source>
</reference>
<keyword evidence="1" id="KW-0472">Membrane</keyword>
<feature type="transmembrane region" description="Helical" evidence="1">
    <location>
        <begin position="154"/>
        <end position="174"/>
    </location>
</feature>
<gene>
    <name evidence="2" type="ORF">GCM10010171_46030</name>
</gene>
<name>A0A918LG65_9PSEU</name>
<dbReference type="RefSeq" id="WP_189212989.1">
    <property type="nucleotide sequence ID" value="NZ_BMRB01000004.1"/>
</dbReference>
<keyword evidence="3" id="KW-1185">Reference proteome</keyword>
<evidence type="ECO:0000313" key="2">
    <source>
        <dbReference type="EMBL" id="GGS45695.1"/>
    </source>
</evidence>
<keyword evidence="1" id="KW-1133">Transmembrane helix</keyword>
<organism evidence="2 3">
    <name type="scientific">Actinokineospora fastidiosa</name>
    <dbReference type="NCBI Taxonomy" id="1816"/>
    <lineage>
        <taxon>Bacteria</taxon>
        <taxon>Bacillati</taxon>
        <taxon>Actinomycetota</taxon>
        <taxon>Actinomycetes</taxon>
        <taxon>Pseudonocardiales</taxon>
        <taxon>Pseudonocardiaceae</taxon>
        <taxon>Actinokineospora</taxon>
    </lineage>
</organism>
<comment type="caution">
    <text evidence="2">The sequence shown here is derived from an EMBL/GenBank/DDBJ whole genome shotgun (WGS) entry which is preliminary data.</text>
</comment>
<evidence type="ECO:0000313" key="3">
    <source>
        <dbReference type="Proteomes" id="UP000660680"/>
    </source>
</evidence>
<dbReference type="AlphaFoldDB" id="A0A918LG65"/>
<sequence>MSAVVGEVQAAGRWPVGVYLLSYNLFAVGSAGFLMVGVFPVGAARRAGEVRGCVVGVGGSSLGWRRSRWVSAVVGEVRVGDRLSVGLHLLSFGLFAVGSAGFLIAGVFPVGAARRAGGAEGCVVGVGGSSLGWRRSRWVSVVVGEVWVGNRLPVGVYLLPLGLFAVGSAEFLMAGVRSGCGVALPAGGAKVRVVGVAGRCSDGEGVGR</sequence>
<evidence type="ECO:0000256" key="1">
    <source>
        <dbReference type="SAM" id="Phobius"/>
    </source>
</evidence>
<accession>A0A918LG65</accession>
<keyword evidence="1" id="KW-0812">Transmembrane</keyword>
<reference evidence="2" key="2">
    <citation type="submission" date="2020-09" db="EMBL/GenBank/DDBJ databases">
        <authorList>
            <person name="Sun Q."/>
            <person name="Ohkuma M."/>
        </authorList>
    </citation>
    <scope>NUCLEOTIDE SEQUENCE</scope>
    <source>
        <strain evidence="2">JCM 3276</strain>
    </source>
</reference>
<dbReference type="Proteomes" id="UP000660680">
    <property type="component" value="Unassembled WGS sequence"/>
</dbReference>
<protein>
    <submittedName>
        <fullName evidence="2">Uncharacterized protein</fullName>
    </submittedName>
</protein>